<keyword evidence="13" id="KW-1185">Reference proteome</keyword>
<dbReference type="GO" id="GO:0016301">
    <property type="term" value="F:kinase activity"/>
    <property type="evidence" value="ECO:0007669"/>
    <property type="project" value="UniProtKB-KW"/>
</dbReference>
<keyword evidence="8" id="KW-0902">Two-component regulatory system</keyword>
<feature type="transmembrane region" description="Helical" evidence="9">
    <location>
        <begin position="77"/>
        <end position="102"/>
    </location>
</feature>
<evidence type="ECO:0000256" key="5">
    <source>
        <dbReference type="ARBA" id="ARBA00022741"/>
    </source>
</evidence>
<dbReference type="Proteomes" id="UP001500804">
    <property type="component" value="Unassembled WGS sequence"/>
</dbReference>
<dbReference type="PANTHER" id="PTHR24421">
    <property type="entry name" value="NITRATE/NITRITE SENSOR PROTEIN NARX-RELATED"/>
    <property type="match status" value="1"/>
</dbReference>
<gene>
    <name evidence="12" type="ORF">GCM10023320_06940</name>
</gene>
<evidence type="ECO:0000256" key="6">
    <source>
        <dbReference type="ARBA" id="ARBA00022777"/>
    </source>
</evidence>
<keyword evidence="9" id="KW-0472">Membrane</keyword>
<keyword evidence="6 12" id="KW-0418">Kinase</keyword>
<feature type="domain" description="Signal transduction histidine kinase subgroup 3 dimerisation and phosphoacceptor" evidence="11">
    <location>
        <begin position="222"/>
        <end position="282"/>
    </location>
</feature>
<name>A0ABP9N9Q3_9PSEU</name>
<dbReference type="InterPro" id="IPR011712">
    <property type="entry name" value="Sig_transdc_His_kin_sub3_dim/P"/>
</dbReference>
<dbReference type="PANTHER" id="PTHR24421:SF10">
    <property type="entry name" value="NITRATE_NITRITE SENSOR PROTEIN NARQ"/>
    <property type="match status" value="1"/>
</dbReference>
<dbReference type="Pfam" id="PF07730">
    <property type="entry name" value="HisKA_3"/>
    <property type="match status" value="1"/>
</dbReference>
<evidence type="ECO:0000259" key="10">
    <source>
        <dbReference type="Pfam" id="PF02518"/>
    </source>
</evidence>
<keyword evidence="9" id="KW-1133">Transmembrane helix</keyword>
<feature type="transmembrane region" description="Helical" evidence="9">
    <location>
        <begin position="42"/>
        <end position="65"/>
    </location>
</feature>
<keyword evidence="9" id="KW-0812">Transmembrane</keyword>
<keyword evidence="5" id="KW-0547">Nucleotide-binding</keyword>
<dbReference type="InterPro" id="IPR050482">
    <property type="entry name" value="Sensor_HK_TwoCompSys"/>
</dbReference>
<dbReference type="SUPFAM" id="SSF55874">
    <property type="entry name" value="ATPase domain of HSP90 chaperone/DNA topoisomerase II/histidine kinase"/>
    <property type="match status" value="1"/>
</dbReference>
<comment type="catalytic activity">
    <reaction evidence="1">
        <text>ATP + protein L-histidine = ADP + protein N-phospho-L-histidine.</text>
        <dbReference type="EC" id="2.7.13.3"/>
    </reaction>
</comment>
<evidence type="ECO:0000256" key="7">
    <source>
        <dbReference type="ARBA" id="ARBA00022840"/>
    </source>
</evidence>
<evidence type="ECO:0000256" key="1">
    <source>
        <dbReference type="ARBA" id="ARBA00000085"/>
    </source>
</evidence>
<dbReference type="InterPro" id="IPR036890">
    <property type="entry name" value="HATPase_C_sf"/>
</dbReference>
<dbReference type="CDD" id="cd16917">
    <property type="entry name" value="HATPase_UhpB-NarQ-NarX-like"/>
    <property type="match status" value="1"/>
</dbReference>
<dbReference type="EC" id="2.7.13.3" evidence="2"/>
<evidence type="ECO:0000256" key="2">
    <source>
        <dbReference type="ARBA" id="ARBA00012438"/>
    </source>
</evidence>
<feature type="domain" description="Histidine kinase/HSP90-like ATPase" evidence="10">
    <location>
        <begin position="334"/>
        <end position="422"/>
    </location>
</feature>
<dbReference type="Pfam" id="PF02518">
    <property type="entry name" value="HATPase_c"/>
    <property type="match status" value="1"/>
</dbReference>
<comment type="caution">
    <text evidence="12">The sequence shown here is derived from an EMBL/GenBank/DDBJ whole genome shotgun (WGS) entry which is preliminary data.</text>
</comment>
<feature type="transmembrane region" description="Helical" evidence="9">
    <location>
        <begin position="170"/>
        <end position="191"/>
    </location>
</feature>
<reference evidence="13" key="1">
    <citation type="journal article" date="2019" name="Int. J. Syst. Evol. Microbiol.">
        <title>The Global Catalogue of Microorganisms (GCM) 10K type strain sequencing project: providing services to taxonomists for standard genome sequencing and annotation.</title>
        <authorList>
            <consortium name="The Broad Institute Genomics Platform"/>
            <consortium name="The Broad Institute Genome Sequencing Center for Infectious Disease"/>
            <person name="Wu L."/>
            <person name="Ma J."/>
        </authorList>
    </citation>
    <scope>NUCLEOTIDE SEQUENCE [LARGE SCALE GENOMIC DNA]</scope>
    <source>
        <strain evidence="13">JCM 18302</strain>
    </source>
</reference>
<keyword evidence="3" id="KW-0597">Phosphoprotein</keyword>
<evidence type="ECO:0000256" key="4">
    <source>
        <dbReference type="ARBA" id="ARBA00022679"/>
    </source>
</evidence>
<keyword evidence="7" id="KW-0067">ATP-binding</keyword>
<evidence type="ECO:0000313" key="13">
    <source>
        <dbReference type="Proteomes" id="UP001500804"/>
    </source>
</evidence>
<accession>A0ABP9N9Q3</accession>
<evidence type="ECO:0000259" key="11">
    <source>
        <dbReference type="Pfam" id="PF07730"/>
    </source>
</evidence>
<sequence length="424" mass="44414">MATPPTEVGAATPSTQVIGRAGRGYRVLVRQQAKEQDHPTEAVFLLVAAVLLFAGLDVLYALLGSRTTGPAGPWAGLALRLVLDVAVLAALRAPILVTWLMIAGAGALQLSELVSPGLLVATPVIGGDPLTLSVTPVVVNVVVQVRNQRSTWVLVGILTLLATRPWDPSWLTVSLGLLITGVPALLGRYLVARRNLMANLRERAERTDREQRLLAEQARAEERARLAAEMHDVVTHRVSLMVLQAGAIEVTATDPETRRAAEGLRDAGMQALDELRDLVGVFGGERTGESPSVGPPAPRVELRELVDASGAAGVDVRLRCTGDADAVPVAVLRTAHRVVQEALTNVHKHAPGGRVHVDVRYAGDAVTVAVTNTAATADPVLAPTGSGSGLRGLGERVAIIGGTLEAGPCPEGGFAVRARLPVGR</sequence>
<dbReference type="Gene3D" id="1.20.5.1930">
    <property type="match status" value="1"/>
</dbReference>
<dbReference type="Gene3D" id="3.30.565.10">
    <property type="entry name" value="Histidine kinase-like ATPase, C-terminal domain"/>
    <property type="match status" value="1"/>
</dbReference>
<proteinExistence type="predicted"/>
<evidence type="ECO:0000256" key="9">
    <source>
        <dbReference type="SAM" id="Phobius"/>
    </source>
</evidence>
<evidence type="ECO:0000313" key="12">
    <source>
        <dbReference type="EMBL" id="GAA5112557.1"/>
    </source>
</evidence>
<organism evidence="12 13">
    <name type="scientific">Pseudonocardia adelaidensis</name>
    <dbReference type="NCBI Taxonomy" id="648754"/>
    <lineage>
        <taxon>Bacteria</taxon>
        <taxon>Bacillati</taxon>
        <taxon>Actinomycetota</taxon>
        <taxon>Actinomycetes</taxon>
        <taxon>Pseudonocardiales</taxon>
        <taxon>Pseudonocardiaceae</taxon>
        <taxon>Pseudonocardia</taxon>
    </lineage>
</organism>
<evidence type="ECO:0000256" key="3">
    <source>
        <dbReference type="ARBA" id="ARBA00022553"/>
    </source>
</evidence>
<evidence type="ECO:0000256" key="8">
    <source>
        <dbReference type="ARBA" id="ARBA00023012"/>
    </source>
</evidence>
<protein>
    <recommendedName>
        <fullName evidence="2">histidine kinase</fullName>
        <ecNumber evidence="2">2.7.13.3</ecNumber>
    </recommendedName>
</protein>
<keyword evidence="4" id="KW-0808">Transferase</keyword>
<dbReference type="InterPro" id="IPR003594">
    <property type="entry name" value="HATPase_dom"/>
</dbReference>
<dbReference type="EMBL" id="BAABJO010000002">
    <property type="protein sequence ID" value="GAA5112557.1"/>
    <property type="molecule type" value="Genomic_DNA"/>
</dbReference>